<keyword evidence="3" id="KW-0804">Transcription</keyword>
<dbReference type="Gene3D" id="1.10.260.40">
    <property type="entry name" value="lambda repressor-like DNA-binding domains"/>
    <property type="match status" value="1"/>
</dbReference>
<evidence type="ECO:0000313" key="5">
    <source>
        <dbReference type="EMBL" id="RKN86365.1"/>
    </source>
</evidence>
<evidence type="ECO:0000313" key="6">
    <source>
        <dbReference type="Proteomes" id="UP000282311"/>
    </source>
</evidence>
<evidence type="ECO:0000256" key="1">
    <source>
        <dbReference type="ARBA" id="ARBA00023015"/>
    </source>
</evidence>
<dbReference type="CDD" id="cd01392">
    <property type="entry name" value="HTH_LacI"/>
    <property type="match status" value="1"/>
</dbReference>
<dbReference type="InterPro" id="IPR028082">
    <property type="entry name" value="Peripla_BP_I"/>
</dbReference>
<proteinExistence type="predicted"/>
<dbReference type="EMBL" id="RBAH01000002">
    <property type="protein sequence ID" value="RKN86365.1"/>
    <property type="molecule type" value="Genomic_DNA"/>
</dbReference>
<name>A0A3B0CL06_9BACL</name>
<evidence type="ECO:0000256" key="3">
    <source>
        <dbReference type="ARBA" id="ARBA00023163"/>
    </source>
</evidence>
<dbReference type="AlphaFoldDB" id="A0A3B0CL06"/>
<dbReference type="InterPro" id="IPR046335">
    <property type="entry name" value="LacI/GalR-like_sensor"/>
</dbReference>
<keyword evidence="2" id="KW-0238">DNA-binding</keyword>
<feature type="domain" description="HTH cro/C1-type" evidence="4">
    <location>
        <begin position="5"/>
        <end position="34"/>
    </location>
</feature>
<dbReference type="SUPFAM" id="SSF53822">
    <property type="entry name" value="Periplasmic binding protein-like I"/>
    <property type="match status" value="1"/>
</dbReference>
<dbReference type="GO" id="GO:0003700">
    <property type="term" value="F:DNA-binding transcription factor activity"/>
    <property type="evidence" value="ECO:0007669"/>
    <property type="project" value="TreeGrafter"/>
</dbReference>
<dbReference type="PANTHER" id="PTHR30146">
    <property type="entry name" value="LACI-RELATED TRANSCRIPTIONAL REPRESSOR"/>
    <property type="match status" value="1"/>
</dbReference>
<protein>
    <submittedName>
        <fullName evidence="5">LacI family transcriptional regulator</fullName>
    </submittedName>
</protein>
<dbReference type="PROSITE" id="PS50943">
    <property type="entry name" value="HTH_CROC1"/>
    <property type="match status" value="1"/>
</dbReference>
<dbReference type="Pfam" id="PF13377">
    <property type="entry name" value="Peripla_BP_3"/>
    <property type="match status" value="1"/>
</dbReference>
<organism evidence="5 6">
    <name type="scientific">Paenibacillus ginsengarvi</name>
    <dbReference type="NCBI Taxonomy" id="400777"/>
    <lineage>
        <taxon>Bacteria</taxon>
        <taxon>Bacillati</taxon>
        <taxon>Bacillota</taxon>
        <taxon>Bacilli</taxon>
        <taxon>Bacillales</taxon>
        <taxon>Paenibacillaceae</taxon>
        <taxon>Paenibacillus</taxon>
    </lineage>
</organism>
<reference evidence="5 6" key="1">
    <citation type="journal article" date="2007" name="Int. J. Syst. Evol. Microbiol.">
        <title>Paenibacillus ginsengarvi sp. nov., isolated from soil from ginseng cultivation.</title>
        <authorList>
            <person name="Yoon M.H."/>
            <person name="Ten L.N."/>
            <person name="Im W.T."/>
        </authorList>
    </citation>
    <scope>NUCLEOTIDE SEQUENCE [LARGE SCALE GENOMIC DNA]</scope>
    <source>
        <strain evidence="5 6">KCTC 13059</strain>
    </source>
</reference>
<dbReference type="InterPro" id="IPR000843">
    <property type="entry name" value="HTH_LacI"/>
</dbReference>
<evidence type="ECO:0000259" key="4">
    <source>
        <dbReference type="PROSITE" id="PS50943"/>
    </source>
</evidence>
<gene>
    <name evidence="5" type="ORF">D7M11_04960</name>
</gene>
<dbReference type="Gene3D" id="3.40.50.2300">
    <property type="match status" value="2"/>
</dbReference>
<comment type="caution">
    <text evidence="5">The sequence shown here is derived from an EMBL/GenBank/DDBJ whole genome shotgun (WGS) entry which is preliminary data.</text>
</comment>
<dbReference type="Proteomes" id="UP000282311">
    <property type="component" value="Unassembled WGS sequence"/>
</dbReference>
<dbReference type="GO" id="GO:0000976">
    <property type="term" value="F:transcription cis-regulatory region binding"/>
    <property type="evidence" value="ECO:0007669"/>
    <property type="project" value="TreeGrafter"/>
</dbReference>
<sequence>MGDCKMRKKKSITLRELAKQLDLSVHTVSKALRGLPGMSEETRSEVIRKAQEGGYRTKDQERVHAVERIPLYSAGKPYRFGLVISDQSAAMELNQLIMSGLQSKLSEYGHTVEILIVPNIVEQGKTFDHWLALHPLEYLDGIFIGPMVGVEQEARLLQYRIPRILINFPGHAAEVDSITWDVGTAIHQSMRYLFAKGHRNIIYVGRREKHRGFIIRWQAFEQACAAAGLACLPEDHMLDYENQQHWNEQFIEKLRRLQPTAILCGVKTDLAWIYNACSVLGKRIPEDISLISMMHIEDQHVPELSRPVIRIRESGVRAAERMLWRLANPNHPYEHILLQGVLFEGATVRVAPTRTD</sequence>
<keyword evidence="1" id="KW-0805">Transcription regulation</keyword>
<dbReference type="InterPro" id="IPR001387">
    <property type="entry name" value="Cro/C1-type_HTH"/>
</dbReference>
<dbReference type="PANTHER" id="PTHR30146:SF109">
    <property type="entry name" value="HTH-TYPE TRANSCRIPTIONAL REGULATOR GALS"/>
    <property type="match status" value="1"/>
</dbReference>
<dbReference type="SUPFAM" id="SSF47413">
    <property type="entry name" value="lambda repressor-like DNA-binding domains"/>
    <property type="match status" value="1"/>
</dbReference>
<keyword evidence="6" id="KW-1185">Reference proteome</keyword>
<evidence type="ECO:0000256" key="2">
    <source>
        <dbReference type="ARBA" id="ARBA00023125"/>
    </source>
</evidence>
<dbReference type="InterPro" id="IPR010982">
    <property type="entry name" value="Lambda_DNA-bd_dom_sf"/>
</dbReference>
<accession>A0A3B0CL06</accession>